<dbReference type="EMBL" id="JACLAU010000017">
    <property type="protein sequence ID" value="MBC2652258.1"/>
    <property type="molecule type" value="Genomic_DNA"/>
</dbReference>
<dbReference type="InterPro" id="IPR023267">
    <property type="entry name" value="RCMT"/>
</dbReference>
<proteinExistence type="inferred from homology"/>
<dbReference type="InterPro" id="IPR029063">
    <property type="entry name" value="SAM-dependent_MTases_sf"/>
</dbReference>
<accession>A0A7X1F8C4</accession>
<protein>
    <submittedName>
        <fullName evidence="7">RsmB/NOP family class I SAM-dependent RNA methyltransferase</fullName>
    </submittedName>
</protein>
<dbReference type="GO" id="GO:0008173">
    <property type="term" value="F:RNA methyltransferase activity"/>
    <property type="evidence" value="ECO:0007669"/>
    <property type="project" value="InterPro"/>
</dbReference>
<dbReference type="PRINTS" id="PR02008">
    <property type="entry name" value="RCMTFAMILY"/>
</dbReference>
<reference evidence="7 8" key="1">
    <citation type="submission" date="2020-08" db="EMBL/GenBank/DDBJ databases">
        <title>The genome sequence of Novosphingobium flavum 4Y4.</title>
        <authorList>
            <person name="Liu Y."/>
        </authorList>
    </citation>
    <scope>NUCLEOTIDE SEQUENCE [LARGE SCALE GENOMIC DNA]</scope>
    <source>
        <strain evidence="7 8">4Y4</strain>
    </source>
</reference>
<dbReference type="PROSITE" id="PS51686">
    <property type="entry name" value="SAM_MT_RSMB_NOP"/>
    <property type="match status" value="1"/>
</dbReference>
<dbReference type="RefSeq" id="WP_185683678.1">
    <property type="nucleotide sequence ID" value="NZ_JACLAU010000017.1"/>
</dbReference>
<feature type="binding site" evidence="5">
    <location>
        <position position="231"/>
    </location>
    <ligand>
        <name>S-adenosyl-L-methionine</name>
        <dbReference type="ChEBI" id="CHEBI:59789"/>
    </ligand>
</feature>
<feature type="binding site" evidence="5">
    <location>
        <position position="258"/>
    </location>
    <ligand>
        <name>S-adenosyl-L-methionine</name>
        <dbReference type="ChEBI" id="CHEBI:59789"/>
    </ligand>
</feature>
<dbReference type="PANTHER" id="PTHR22807:SF53">
    <property type="entry name" value="RIBOSOMAL RNA SMALL SUBUNIT METHYLTRANSFERASE B-RELATED"/>
    <property type="match status" value="1"/>
</dbReference>
<evidence type="ECO:0000256" key="2">
    <source>
        <dbReference type="ARBA" id="ARBA00022679"/>
    </source>
</evidence>
<evidence type="ECO:0000313" key="8">
    <source>
        <dbReference type="Proteomes" id="UP000520156"/>
    </source>
</evidence>
<dbReference type="Gene3D" id="3.40.50.150">
    <property type="entry name" value="Vaccinia Virus protein VP39"/>
    <property type="match status" value="1"/>
</dbReference>
<feature type="domain" description="SAM-dependent MTase RsmB/NOP-type" evidence="6">
    <location>
        <begin position="102"/>
        <end position="390"/>
    </location>
</feature>
<dbReference type="InterPro" id="IPR001678">
    <property type="entry name" value="MeTrfase_RsmB-F_NOP2_dom"/>
</dbReference>
<dbReference type="Pfam" id="PF01189">
    <property type="entry name" value="Methyltr_RsmB-F"/>
    <property type="match status" value="1"/>
</dbReference>
<sequence>MTPQARVQAAIEILDAVIAAARTKGAPADRLFTEWFRTRRFAGSSDRRAVRAIVYDAIRACGDIPASGRAAVLRLAQDDPALAILFDGSRHAPAPIAADDPVAPAGVAPVWLEQALTASGLDGPELRALLDRAPLDIRINGLKAALAELPEPGEPTPAPFARRFPPGTPVEQWQAYLAGAIEVQDAGSQLVCAAVGAQPGEAVVDLCAGAGGKTLALAAAMDNRGTLLACDADRARLSRLPPRAERAGVTIATTRLLDGGREAAALADWAGRADAVLVDAPCSGTGTWRRNPEARWRLDERELARLTVLQARLLDVAAALVRPGGRLIHVVCSLLDAEGADQVSGFLVRHPGWRAAPLALGAGRPRGDGVRLTPYHDGTDGFFVARLERL</sequence>
<evidence type="ECO:0000313" key="7">
    <source>
        <dbReference type="EMBL" id="MBC2652258.1"/>
    </source>
</evidence>
<comment type="caution">
    <text evidence="7">The sequence shown here is derived from an EMBL/GenBank/DDBJ whole genome shotgun (WGS) entry which is preliminary data.</text>
</comment>
<evidence type="ECO:0000256" key="1">
    <source>
        <dbReference type="ARBA" id="ARBA00022603"/>
    </source>
</evidence>
<organism evidence="7 8">
    <name type="scientific">Novosphingobium aerophilum</name>
    <dbReference type="NCBI Taxonomy" id="2839843"/>
    <lineage>
        <taxon>Bacteria</taxon>
        <taxon>Pseudomonadati</taxon>
        <taxon>Pseudomonadota</taxon>
        <taxon>Alphaproteobacteria</taxon>
        <taxon>Sphingomonadales</taxon>
        <taxon>Sphingomonadaceae</taxon>
        <taxon>Novosphingobium</taxon>
    </lineage>
</organism>
<dbReference type="SUPFAM" id="SSF53335">
    <property type="entry name" value="S-adenosyl-L-methionine-dependent methyltransferases"/>
    <property type="match status" value="1"/>
</dbReference>
<evidence type="ECO:0000256" key="4">
    <source>
        <dbReference type="ARBA" id="ARBA00022884"/>
    </source>
</evidence>
<dbReference type="AlphaFoldDB" id="A0A7X1F8C4"/>
<keyword evidence="1 5" id="KW-0489">Methyltransferase</keyword>
<keyword evidence="8" id="KW-1185">Reference proteome</keyword>
<feature type="binding site" evidence="5">
    <location>
        <position position="279"/>
    </location>
    <ligand>
        <name>S-adenosyl-L-methionine</name>
        <dbReference type="ChEBI" id="CHEBI:59789"/>
    </ligand>
</feature>
<dbReference type="GO" id="GO:0001510">
    <property type="term" value="P:RNA methylation"/>
    <property type="evidence" value="ECO:0007669"/>
    <property type="project" value="InterPro"/>
</dbReference>
<dbReference type="InterPro" id="IPR049560">
    <property type="entry name" value="MeTrfase_RsmB-F_NOP2_cat"/>
</dbReference>
<keyword evidence="4 5" id="KW-0694">RNA-binding</keyword>
<name>A0A7X1F8C4_9SPHN</name>
<dbReference type="PANTHER" id="PTHR22807">
    <property type="entry name" value="NOP2 YEAST -RELATED NOL1/NOP2/FMU SUN DOMAIN-CONTAINING"/>
    <property type="match status" value="1"/>
</dbReference>
<gene>
    <name evidence="7" type="ORF">H7F49_11115</name>
</gene>
<comment type="caution">
    <text evidence="5">Lacks conserved residue(s) required for the propagation of feature annotation.</text>
</comment>
<evidence type="ECO:0000256" key="5">
    <source>
        <dbReference type="PROSITE-ProRule" id="PRU01023"/>
    </source>
</evidence>
<keyword evidence="2 5" id="KW-0808">Transferase</keyword>
<evidence type="ECO:0000259" key="6">
    <source>
        <dbReference type="PROSITE" id="PS51686"/>
    </source>
</evidence>
<feature type="active site" description="Nucleophile" evidence="5">
    <location>
        <position position="332"/>
    </location>
</feature>
<comment type="similarity">
    <text evidence="5">Belongs to the class I-like SAM-binding methyltransferase superfamily. RsmB/NOP family.</text>
</comment>
<dbReference type="GO" id="GO:0003723">
    <property type="term" value="F:RNA binding"/>
    <property type="evidence" value="ECO:0007669"/>
    <property type="project" value="UniProtKB-UniRule"/>
</dbReference>
<keyword evidence="3 5" id="KW-0949">S-adenosyl-L-methionine</keyword>
<evidence type="ECO:0000256" key="3">
    <source>
        <dbReference type="ARBA" id="ARBA00022691"/>
    </source>
</evidence>
<dbReference type="Proteomes" id="UP000520156">
    <property type="component" value="Unassembled WGS sequence"/>
</dbReference>